<dbReference type="AlphaFoldDB" id="A0A2N9LCT0"/>
<dbReference type="GO" id="GO:0008360">
    <property type="term" value="P:regulation of cell shape"/>
    <property type="evidence" value="ECO:0007669"/>
    <property type="project" value="UniProtKB-KW"/>
</dbReference>
<dbReference type="FunFam" id="3.40.50.1860:FF:000001">
    <property type="entry name" value="Glutamate racemase"/>
    <property type="match status" value="1"/>
</dbReference>
<comment type="catalytic activity">
    <reaction evidence="1 7">
        <text>L-glutamate = D-glutamate</text>
        <dbReference type="Rhea" id="RHEA:12813"/>
        <dbReference type="ChEBI" id="CHEBI:29985"/>
        <dbReference type="ChEBI" id="CHEBI:29986"/>
        <dbReference type="EC" id="5.1.1.3"/>
    </reaction>
</comment>
<dbReference type="OrthoDB" id="9801055at2"/>
<evidence type="ECO:0000256" key="3">
    <source>
        <dbReference type="ARBA" id="ARBA00022960"/>
    </source>
</evidence>
<dbReference type="InterPro" id="IPR018187">
    <property type="entry name" value="Asp/Glu_racemase_AS_1"/>
</dbReference>
<keyword evidence="4 7" id="KW-0573">Peptidoglycan synthesis</keyword>
<dbReference type="NCBIfam" id="TIGR00067">
    <property type="entry name" value="glut_race"/>
    <property type="match status" value="1"/>
</dbReference>
<proteinExistence type="inferred from homology"/>
<dbReference type="GO" id="GO:0008881">
    <property type="term" value="F:glutamate racemase activity"/>
    <property type="evidence" value="ECO:0007669"/>
    <property type="project" value="UniProtKB-UniRule"/>
</dbReference>
<feature type="active site" description="Proton donor/acceptor" evidence="7">
    <location>
        <position position="80"/>
    </location>
</feature>
<dbReference type="GO" id="GO:0009252">
    <property type="term" value="P:peptidoglycan biosynthetic process"/>
    <property type="evidence" value="ECO:0007669"/>
    <property type="project" value="UniProtKB-UniRule"/>
</dbReference>
<dbReference type="PROSITE" id="PS00923">
    <property type="entry name" value="ASP_GLU_RACEMASE_1"/>
    <property type="match status" value="1"/>
</dbReference>
<protein>
    <recommendedName>
        <fullName evidence="2 7">Glutamate racemase</fullName>
        <ecNumber evidence="2 7">5.1.1.3</ecNumber>
    </recommendedName>
</protein>
<dbReference type="PROSITE" id="PS00924">
    <property type="entry name" value="ASP_GLU_RACEMASE_2"/>
    <property type="match status" value="1"/>
</dbReference>
<name>A0A2N9LCT0_9BACT</name>
<dbReference type="HAMAP" id="MF_00258">
    <property type="entry name" value="Glu_racemase"/>
    <property type="match status" value="1"/>
</dbReference>
<evidence type="ECO:0000256" key="7">
    <source>
        <dbReference type="HAMAP-Rule" id="MF_00258"/>
    </source>
</evidence>
<evidence type="ECO:0000256" key="4">
    <source>
        <dbReference type="ARBA" id="ARBA00022984"/>
    </source>
</evidence>
<comment type="pathway">
    <text evidence="7">Cell wall biogenesis; peptidoglycan biosynthesis.</text>
</comment>
<feature type="active site" description="Proton donor/acceptor" evidence="7">
    <location>
        <position position="195"/>
    </location>
</feature>
<dbReference type="PANTHER" id="PTHR21198">
    <property type="entry name" value="GLUTAMATE RACEMASE"/>
    <property type="match status" value="1"/>
</dbReference>
<feature type="binding site" evidence="7">
    <location>
        <begin position="196"/>
        <end position="197"/>
    </location>
    <ligand>
        <name>substrate</name>
    </ligand>
</feature>
<dbReference type="GO" id="GO:0071555">
    <property type="term" value="P:cell wall organization"/>
    <property type="evidence" value="ECO:0007669"/>
    <property type="project" value="UniProtKB-KW"/>
</dbReference>
<evidence type="ECO:0000256" key="6">
    <source>
        <dbReference type="ARBA" id="ARBA00023316"/>
    </source>
</evidence>
<dbReference type="InterPro" id="IPR004391">
    <property type="entry name" value="Glu_race"/>
</dbReference>
<feature type="binding site" evidence="7">
    <location>
        <begin position="16"/>
        <end position="17"/>
    </location>
    <ligand>
        <name>substrate</name>
    </ligand>
</feature>
<keyword evidence="3 7" id="KW-0133">Cell shape</keyword>
<dbReference type="InterPro" id="IPR033134">
    <property type="entry name" value="Asp/Glu_racemase_AS_2"/>
</dbReference>
<dbReference type="EC" id="5.1.1.3" evidence="2 7"/>
<reference evidence="9" key="1">
    <citation type="submission" date="2018-02" db="EMBL/GenBank/DDBJ databases">
        <authorList>
            <person name="Hausmann B."/>
        </authorList>
    </citation>
    <scope>NUCLEOTIDE SEQUENCE [LARGE SCALE GENOMIC DNA]</scope>
    <source>
        <strain evidence="9">Peat soil MAG SbA5</strain>
    </source>
</reference>
<dbReference type="PANTHER" id="PTHR21198:SF2">
    <property type="entry name" value="GLUTAMATE RACEMASE"/>
    <property type="match status" value="1"/>
</dbReference>
<evidence type="ECO:0000313" key="8">
    <source>
        <dbReference type="EMBL" id="SPE20864.1"/>
    </source>
</evidence>
<evidence type="ECO:0000256" key="1">
    <source>
        <dbReference type="ARBA" id="ARBA00001602"/>
    </source>
</evidence>
<evidence type="ECO:0000313" key="9">
    <source>
        <dbReference type="Proteomes" id="UP000239735"/>
    </source>
</evidence>
<gene>
    <name evidence="7 8" type="primary">murI</name>
    <name evidence="8" type="ORF">SBA5_30069</name>
</gene>
<dbReference type="Proteomes" id="UP000239735">
    <property type="component" value="Unassembled WGS sequence"/>
</dbReference>
<dbReference type="Gene3D" id="3.40.50.1860">
    <property type="match status" value="2"/>
</dbReference>
<organism evidence="8 9">
    <name type="scientific">Candidatus Sulfuritelmatomonas gaucii</name>
    <dbReference type="NCBI Taxonomy" id="2043161"/>
    <lineage>
        <taxon>Bacteria</taxon>
        <taxon>Pseudomonadati</taxon>
        <taxon>Acidobacteriota</taxon>
        <taxon>Terriglobia</taxon>
        <taxon>Terriglobales</taxon>
        <taxon>Acidobacteriaceae</taxon>
        <taxon>Candidatus Sulfuritelmatomonas</taxon>
    </lineage>
</organism>
<keyword evidence="5 7" id="KW-0413">Isomerase</keyword>
<feature type="binding site" evidence="7">
    <location>
        <begin position="48"/>
        <end position="49"/>
    </location>
    <ligand>
        <name>substrate</name>
    </ligand>
</feature>
<sequence>MTTETPTSAPTIGVFDSGFGGLTVLRALIERLPSARFAFLGDTARLPYGSKSRRTIARYAAQSAQFLVREQGAEFLVIACNTASALALDAIQEAVTVPVLGVIEPGAAAARAASRTGDVLVIATEATVQSHAYAAACQARGLRAMEKACPLLVPLVEEGWTDHPITEEVIEIYLNELRAEAAAQGMNPDTLVLGCTHYPLLRPLIERAVRPGRTVIDSAESTAKAAAELFNGRTHGSAPGGPPGRPTEIRCFATDSVEKFERLGSRFLGRPVGHVELVDLGG</sequence>
<dbReference type="Pfam" id="PF01177">
    <property type="entry name" value="Asp_Glu_race"/>
    <property type="match status" value="1"/>
</dbReference>
<dbReference type="EMBL" id="OKRB01000086">
    <property type="protein sequence ID" value="SPE20864.1"/>
    <property type="molecule type" value="Genomic_DNA"/>
</dbReference>
<dbReference type="InterPro" id="IPR001920">
    <property type="entry name" value="Asp/Glu_race"/>
</dbReference>
<accession>A0A2N9LCT0</accession>
<evidence type="ECO:0000256" key="2">
    <source>
        <dbReference type="ARBA" id="ARBA00013090"/>
    </source>
</evidence>
<dbReference type="UniPathway" id="UPA00219"/>
<comment type="function">
    <text evidence="7">Provides the (R)-glutamate required for cell wall biosynthesis.</text>
</comment>
<evidence type="ECO:0000256" key="5">
    <source>
        <dbReference type="ARBA" id="ARBA00023235"/>
    </source>
</evidence>
<dbReference type="SUPFAM" id="SSF53681">
    <property type="entry name" value="Aspartate/glutamate racemase"/>
    <property type="match status" value="2"/>
</dbReference>
<comment type="similarity">
    <text evidence="7">Belongs to the aspartate/glutamate racemases family.</text>
</comment>
<dbReference type="InterPro" id="IPR015942">
    <property type="entry name" value="Asp/Glu/hydantoin_racemase"/>
</dbReference>
<keyword evidence="6 7" id="KW-0961">Cell wall biogenesis/degradation</keyword>
<feature type="binding site" evidence="7">
    <location>
        <begin position="81"/>
        <end position="82"/>
    </location>
    <ligand>
        <name>substrate</name>
    </ligand>
</feature>